<evidence type="ECO:0000313" key="2">
    <source>
        <dbReference type="Proteomes" id="UP001165060"/>
    </source>
</evidence>
<proteinExistence type="predicted"/>
<evidence type="ECO:0000313" key="1">
    <source>
        <dbReference type="EMBL" id="GMI54920.1"/>
    </source>
</evidence>
<name>A0ABQ6NBM6_9STRA</name>
<accession>A0ABQ6NBM6</accession>
<protein>
    <submittedName>
        <fullName evidence="1">Uncharacterized protein</fullName>
    </submittedName>
</protein>
<organism evidence="1 2">
    <name type="scientific">Tetraparma gracilis</name>
    <dbReference type="NCBI Taxonomy" id="2962635"/>
    <lineage>
        <taxon>Eukaryota</taxon>
        <taxon>Sar</taxon>
        <taxon>Stramenopiles</taxon>
        <taxon>Ochrophyta</taxon>
        <taxon>Bolidophyceae</taxon>
        <taxon>Parmales</taxon>
        <taxon>Triparmaceae</taxon>
        <taxon>Tetraparma</taxon>
    </lineage>
</organism>
<keyword evidence="2" id="KW-1185">Reference proteome</keyword>
<dbReference type="EMBL" id="BRYB01006680">
    <property type="protein sequence ID" value="GMI54920.1"/>
    <property type="molecule type" value="Genomic_DNA"/>
</dbReference>
<dbReference type="Proteomes" id="UP001165060">
    <property type="component" value="Unassembled WGS sequence"/>
</dbReference>
<dbReference type="SUPFAM" id="SSF51430">
    <property type="entry name" value="NAD(P)-linked oxidoreductase"/>
    <property type="match status" value="1"/>
</dbReference>
<comment type="caution">
    <text evidence="1">The sequence shown here is derived from an EMBL/GenBank/DDBJ whole genome shotgun (WGS) entry which is preliminary data.</text>
</comment>
<feature type="non-terminal residue" evidence="1">
    <location>
        <position position="1"/>
    </location>
</feature>
<gene>
    <name evidence="1" type="ORF">TeGR_g10929</name>
</gene>
<reference evidence="1 2" key="1">
    <citation type="journal article" date="2023" name="Commun. Biol.">
        <title>Genome analysis of Parmales, the sister group of diatoms, reveals the evolutionary specialization of diatoms from phago-mixotrophs to photoautotrophs.</title>
        <authorList>
            <person name="Ban H."/>
            <person name="Sato S."/>
            <person name="Yoshikawa S."/>
            <person name="Yamada K."/>
            <person name="Nakamura Y."/>
            <person name="Ichinomiya M."/>
            <person name="Sato N."/>
            <person name="Blanc-Mathieu R."/>
            <person name="Endo H."/>
            <person name="Kuwata A."/>
            <person name="Ogata H."/>
        </authorList>
    </citation>
    <scope>NUCLEOTIDE SEQUENCE [LARGE SCALE GENOMIC DNA]</scope>
</reference>
<sequence length="182" mass="19240">VSSPLTPKLVSSLHASFAKANANLSVIRAPFSLLDRSALAVREQLSELNIRLLADDPLGPGGIGAGVCTAMDPTGGELGKPRFAFRDLDALLGLHQALRTAAEMATRRLRDEWAAGGESGPAPDPATTSQVGINFVRSFGFVALPSCVTAKEAKDCLAATRWSLAPDEMQVLEKAADEWARE</sequence>
<dbReference type="InterPro" id="IPR036812">
    <property type="entry name" value="NAD(P)_OxRdtase_dom_sf"/>
</dbReference>
<dbReference type="Gene3D" id="3.20.20.100">
    <property type="entry name" value="NADP-dependent oxidoreductase domain"/>
    <property type="match status" value="1"/>
</dbReference>